<dbReference type="RefSeq" id="WP_066667680.1">
    <property type="nucleotide sequence ID" value="NZ_LYVF01000137.1"/>
</dbReference>
<dbReference type="InterPro" id="IPR010998">
    <property type="entry name" value="Integrase_recombinase_N"/>
</dbReference>
<comment type="caution">
    <text evidence="10">The sequence shown here is derived from an EMBL/GenBank/DDBJ whole genome shotgun (WGS) entry which is preliminary data.</text>
</comment>
<feature type="domain" description="Core-binding (CB)" evidence="9">
    <location>
        <begin position="64"/>
        <end position="156"/>
    </location>
</feature>
<evidence type="ECO:0000259" key="9">
    <source>
        <dbReference type="PROSITE" id="PS51900"/>
    </source>
</evidence>
<evidence type="ECO:0000256" key="6">
    <source>
        <dbReference type="PROSITE-ProRule" id="PRU01248"/>
    </source>
</evidence>
<protein>
    <submittedName>
        <fullName evidence="10">Integrase</fullName>
    </submittedName>
</protein>
<feature type="compositionally biased region" description="Basic and acidic residues" evidence="7">
    <location>
        <begin position="1"/>
        <end position="13"/>
    </location>
</feature>
<dbReference type="Gene3D" id="1.10.443.10">
    <property type="entry name" value="Intergrase catalytic core"/>
    <property type="match status" value="1"/>
</dbReference>
<dbReference type="InterPro" id="IPR002104">
    <property type="entry name" value="Integrase_catalytic"/>
</dbReference>
<dbReference type="GO" id="GO:0006310">
    <property type="term" value="P:DNA recombination"/>
    <property type="evidence" value="ECO:0007669"/>
    <property type="project" value="UniProtKB-KW"/>
</dbReference>
<dbReference type="STRING" id="1838280.A6M21_08700"/>
<accession>A0A1B7LF38</accession>
<dbReference type="PROSITE" id="PS51900">
    <property type="entry name" value="CB"/>
    <property type="match status" value="1"/>
</dbReference>
<dbReference type="Pfam" id="PF14659">
    <property type="entry name" value="Phage_int_SAM_3"/>
    <property type="match status" value="1"/>
</dbReference>
<keyword evidence="3" id="KW-0229">DNA integration</keyword>
<sequence length="393" mass="44073">MAGWVEKRGENKWRLNVPGGTGPDGHRKTFRKGVEAPSKREAEKLLDLFSAEVLKGQYVEPSKLTFKQFAERWLRDYAEPELAPKTVHRYRELLVSRIFPAMGHLKTEDIKPIHLIEFYRNLAEDGLRLDGKMGKLSGSTIHHHHRLLSSILNDAVEWGVIPHSPAARVKPPKVKRRQADCYDREQTAAMLAALDDEPLKYKAAVVLTVASGIREGELMGLTWRDVDFGNGTIEVLRASQSLPGMGTFTKGTKNETSERLIALPASVMELLKQHKAHQAEERLRAGDLWQGTDRVFATWDGRPMYTYTVGKWFSKFLVRHNLPHIKFHALRHTSASLLLAKGIPLKSVSARLGHATTGTTADIYAHALQSVDRQAADTMDEILTAGKKRKGQA</sequence>
<dbReference type="Pfam" id="PF00589">
    <property type="entry name" value="Phage_integrase"/>
    <property type="match status" value="1"/>
</dbReference>
<dbReference type="PANTHER" id="PTHR30349:SF91">
    <property type="entry name" value="INTA PROTEIN"/>
    <property type="match status" value="1"/>
</dbReference>
<evidence type="ECO:0000313" key="11">
    <source>
        <dbReference type="Proteomes" id="UP000078532"/>
    </source>
</evidence>
<dbReference type="InterPro" id="IPR044068">
    <property type="entry name" value="CB"/>
</dbReference>
<dbReference type="InterPro" id="IPR050090">
    <property type="entry name" value="Tyrosine_recombinase_XerCD"/>
</dbReference>
<dbReference type="SUPFAM" id="SSF56349">
    <property type="entry name" value="DNA breaking-rejoining enzymes"/>
    <property type="match status" value="1"/>
</dbReference>
<name>A0A1B7LF38_9FIRM</name>
<evidence type="ECO:0000256" key="2">
    <source>
        <dbReference type="ARBA" id="ARBA00008857"/>
    </source>
</evidence>
<feature type="region of interest" description="Disordered" evidence="7">
    <location>
        <begin position="1"/>
        <end position="30"/>
    </location>
</feature>
<dbReference type="CDD" id="cd01189">
    <property type="entry name" value="INT_ICEBs1_C_like"/>
    <property type="match status" value="1"/>
</dbReference>
<dbReference type="PROSITE" id="PS51898">
    <property type="entry name" value="TYR_RECOMBINASE"/>
    <property type="match status" value="1"/>
</dbReference>
<proteinExistence type="inferred from homology"/>
<dbReference type="InterPro" id="IPR004107">
    <property type="entry name" value="Integrase_SAM-like_N"/>
</dbReference>
<dbReference type="GO" id="GO:0003677">
    <property type="term" value="F:DNA binding"/>
    <property type="evidence" value="ECO:0007669"/>
    <property type="project" value="UniProtKB-UniRule"/>
</dbReference>
<dbReference type="PANTHER" id="PTHR30349">
    <property type="entry name" value="PHAGE INTEGRASE-RELATED"/>
    <property type="match status" value="1"/>
</dbReference>
<organism evidence="10 11">
    <name type="scientific">Desulfotomaculum copahuensis</name>
    <dbReference type="NCBI Taxonomy" id="1838280"/>
    <lineage>
        <taxon>Bacteria</taxon>
        <taxon>Bacillati</taxon>
        <taxon>Bacillota</taxon>
        <taxon>Clostridia</taxon>
        <taxon>Eubacteriales</taxon>
        <taxon>Desulfotomaculaceae</taxon>
        <taxon>Desulfotomaculum</taxon>
    </lineage>
</organism>
<dbReference type="InterPro" id="IPR011010">
    <property type="entry name" value="DNA_brk_join_enz"/>
</dbReference>
<keyword evidence="11" id="KW-1185">Reference proteome</keyword>
<evidence type="ECO:0000256" key="5">
    <source>
        <dbReference type="ARBA" id="ARBA00023172"/>
    </source>
</evidence>
<dbReference type="OrthoDB" id="9785687at2"/>
<reference evidence="10 11" key="1">
    <citation type="submission" date="2016-04" db="EMBL/GenBank/DDBJ databases">
        <authorList>
            <person name="Evans L.H."/>
            <person name="Alamgir A."/>
            <person name="Owens N."/>
            <person name="Weber N.D."/>
            <person name="Virtaneva K."/>
            <person name="Barbian K."/>
            <person name="Babar A."/>
            <person name="Rosenke K."/>
        </authorList>
    </citation>
    <scope>NUCLEOTIDE SEQUENCE [LARGE SCALE GENOMIC DNA]</scope>
    <source>
        <strain evidence="10 11">LMa1</strain>
    </source>
</reference>
<dbReference type="InterPro" id="IPR013762">
    <property type="entry name" value="Integrase-like_cat_sf"/>
</dbReference>
<evidence type="ECO:0000259" key="8">
    <source>
        <dbReference type="PROSITE" id="PS51898"/>
    </source>
</evidence>
<dbReference type="AlphaFoldDB" id="A0A1B7LF38"/>
<evidence type="ECO:0000256" key="1">
    <source>
        <dbReference type="ARBA" id="ARBA00003283"/>
    </source>
</evidence>
<evidence type="ECO:0000256" key="4">
    <source>
        <dbReference type="ARBA" id="ARBA00023125"/>
    </source>
</evidence>
<dbReference type="Gene3D" id="1.10.150.130">
    <property type="match status" value="1"/>
</dbReference>
<gene>
    <name evidence="10" type="ORF">A6M21_08700</name>
</gene>
<evidence type="ECO:0000256" key="3">
    <source>
        <dbReference type="ARBA" id="ARBA00022908"/>
    </source>
</evidence>
<comment type="similarity">
    <text evidence="2">Belongs to the 'phage' integrase family.</text>
</comment>
<dbReference type="GO" id="GO:0015074">
    <property type="term" value="P:DNA integration"/>
    <property type="evidence" value="ECO:0007669"/>
    <property type="project" value="UniProtKB-KW"/>
</dbReference>
<keyword evidence="4 6" id="KW-0238">DNA-binding</keyword>
<evidence type="ECO:0000313" key="10">
    <source>
        <dbReference type="EMBL" id="OAT82238.1"/>
    </source>
</evidence>
<feature type="domain" description="Tyr recombinase" evidence="8">
    <location>
        <begin position="177"/>
        <end position="377"/>
    </location>
</feature>
<dbReference type="EMBL" id="LYVF01000137">
    <property type="protein sequence ID" value="OAT82238.1"/>
    <property type="molecule type" value="Genomic_DNA"/>
</dbReference>
<evidence type="ECO:0000256" key="7">
    <source>
        <dbReference type="SAM" id="MobiDB-lite"/>
    </source>
</evidence>
<keyword evidence="5" id="KW-0233">DNA recombination</keyword>
<dbReference type="Proteomes" id="UP000078532">
    <property type="component" value="Unassembled WGS sequence"/>
</dbReference>
<comment type="function">
    <text evidence="1">Site-specific tyrosine recombinase, which acts by catalyzing the cutting and rejoining of the recombining DNA molecules.</text>
</comment>